<dbReference type="Proteomes" id="UP000054526">
    <property type="component" value="Unassembled WGS sequence"/>
</dbReference>
<protein>
    <submittedName>
        <fullName evidence="3">Polyketide cyclase</fullName>
    </submittedName>
</protein>
<dbReference type="Pfam" id="PF08327">
    <property type="entry name" value="AHSA1"/>
    <property type="match status" value="1"/>
</dbReference>
<evidence type="ECO:0000313" key="3">
    <source>
        <dbReference type="EMBL" id="KIL34221.1"/>
    </source>
</evidence>
<dbReference type="InterPro" id="IPR013538">
    <property type="entry name" value="ASHA1/2-like_C"/>
</dbReference>
<dbReference type="Gene3D" id="3.30.530.20">
    <property type="match status" value="1"/>
</dbReference>
<feature type="domain" description="Activator of Hsp90 ATPase homologue 1/2-like C-terminal" evidence="2">
    <location>
        <begin position="19"/>
        <end position="139"/>
    </location>
</feature>
<reference evidence="3 4" key="1">
    <citation type="submission" date="2014-12" db="EMBL/GenBank/DDBJ databases">
        <title>Draft genome sequence of Cohnella kolymensis strain B-2846.</title>
        <authorList>
            <person name="Karlyshev A.V."/>
            <person name="Kudryashova E.B."/>
        </authorList>
    </citation>
    <scope>NUCLEOTIDE SEQUENCE [LARGE SCALE GENOMIC DNA]</scope>
    <source>
        <strain evidence="3 4">VKM B-2846</strain>
    </source>
</reference>
<dbReference type="EMBL" id="JXAL01000034">
    <property type="protein sequence ID" value="KIL34221.1"/>
    <property type="molecule type" value="Genomic_DNA"/>
</dbReference>
<name>A0ABR4ZZS1_9BACL</name>
<dbReference type="RefSeq" id="WP_041067917.1">
    <property type="nucleotide sequence ID" value="NZ_JXAL01000034.1"/>
</dbReference>
<comment type="similarity">
    <text evidence="1">Belongs to the AHA1 family.</text>
</comment>
<dbReference type="SUPFAM" id="SSF55961">
    <property type="entry name" value="Bet v1-like"/>
    <property type="match status" value="1"/>
</dbReference>
<sequence length="160" mass="18289">MTTFNHIPAAKAEMLIRKPVEEVFEAFIEPAVTTRFWFTKSSGRLEPGKSVRWDWEMYGVSTNVNVKEIEENKRILIEWEASYGYTTVEWIFTPRADHETYVTVTNSGFQGDGDDIVKQAIDSTEGFTIVLCGLKALLEHNIILNLVSDKYPDAHINNNE</sequence>
<evidence type="ECO:0000313" key="4">
    <source>
        <dbReference type="Proteomes" id="UP000054526"/>
    </source>
</evidence>
<evidence type="ECO:0000256" key="1">
    <source>
        <dbReference type="ARBA" id="ARBA00006817"/>
    </source>
</evidence>
<proteinExistence type="inferred from homology"/>
<comment type="caution">
    <text evidence="3">The sequence shown here is derived from an EMBL/GenBank/DDBJ whole genome shotgun (WGS) entry which is preliminary data.</text>
</comment>
<keyword evidence="4" id="KW-1185">Reference proteome</keyword>
<accession>A0ABR4ZZS1</accession>
<evidence type="ECO:0000259" key="2">
    <source>
        <dbReference type="Pfam" id="PF08327"/>
    </source>
</evidence>
<dbReference type="InterPro" id="IPR023393">
    <property type="entry name" value="START-like_dom_sf"/>
</dbReference>
<dbReference type="CDD" id="cd08901">
    <property type="entry name" value="SRPBCC_CalC_Aha1-like_8"/>
    <property type="match status" value="1"/>
</dbReference>
<organism evidence="3 4">
    <name type="scientific">Cohnella kolymensis</name>
    <dbReference type="NCBI Taxonomy" id="1590652"/>
    <lineage>
        <taxon>Bacteria</taxon>
        <taxon>Bacillati</taxon>
        <taxon>Bacillota</taxon>
        <taxon>Bacilli</taxon>
        <taxon>Bacillales</taxon>
        <taxon>Paenibacillaceae</taxon>
        <taxon>Cohnella</taxon>
    </lineage>
</organism>
<gene>
    <name evidence="3" type="ORF">SD71_21465</name>
</gene>